<gene>
    <name evidence="2" type="ORF">WR15_21875</name>
</gene>
<protein>
    <submittedName>
        <fullName evidence="2">Uncharacterized protein</fullName>
    </submittedName>
</protein>
<dbReference type="RefSeq" id="WP_024212275.1">
    <property type="nucleotide sequence ID" value="NZ_BFZV01000081.1"/>
</dbReference>
<name>A0A0B0VFC2_ECOLX</name>
<dbReference type="EMBL" id="LGZN01000069">
    <property type="protein sequence ID" value="KNF64362.1"/>
    <property type="molecule type" value="Genomic_DNA"/>
</dbReference>
<evidence type="ECO:0000256" key="1">
    <source>
        <dbReference type="SAM" id="MobiDB-lite"/>
    </source>
</evidence>
<dbReference type="PATRIC" id="fig|562.7396.peg.4590"/>
<feature type="compositionally biased region" description="Basic residues" evidence="1">
    <location>
        <begin position="1"/>
        <end position="12"/>
    </location>
</feature>
<reference evidence="2 3" key="1">
    <citation type="submission" date="2015-07" db="EMBL/GenBank/DDBJ databases">
        <title>Genome sequences of 64 non-O157:H7 Shiga toxin-producing Escherichia coli strains.</title>
        <authorList>
            <person name="Gonzalez-Escalona N."/>
            <person name="Toro M."/>
            <person name="Timme R."/>
            <person name="Payne J."/>
        </authorList>
    </citation>
    <scope>NUCLEOTIDE SEQUENCE [LARGE SCALE GENOMIC DNA]</scope>
    <source>
        <strain evidence="2 3">CFSAN026843</strain>
    </source>
</reference>
<dbReference type="InterPro" id="IPR015226">
    <property type="entry name" value="T3_effector_HopF2"/>
</dbReference>
<organism evidence="2 3">
    <name type="scientific">Escherichia coli</name>
    <dbReference type="NCBI Taxonomy" id="562"/>
    <lineage>
        <taxon>Bacteria</taxon>
        <taxon>Pseudomonadati</taxon>
        <taxon>Pseudomonadota</taxon>
        <taxon>Gammaproteobacteria</taxon>
        <taxon>Enterobacterales</taxon>
        <taxon>Enterobacteriaceae</taxon>
        <taxon>Escherichia</taxon>
    </lineage>
</organism>
<dbReference type="Pfam" id="PF09143">
    <property type="entry name" value="AvrPphF-ORF-2"/>
    <property type="match status" value="1"/>
</dbReference>
<dbReference type="Proteomes" id="UP000037564">
    <property type="component" value="Unassembled WGS sequence"/>
</dbReference>
<sequence length="198" mass="22386">MFTRNHPHRKPFNSRNSRFSEKATDQSLSSEDFGNTHSPVLWASRYQHLDMWPATAHMMAILGIHPETYLVRITSLEYVNYGRMLISGHTHTVAKIEDPYDLKPHPFLPGLMLPTIKPSQRLGLECLNVVYTNSRISLLKAKAIVSGYRKTQSDIVVCFQIKDVLSVNGKIYRDASSSLENALIVGLPVGSHIPFRII</sequence>
<dbReference type="SUPFAM" id="SSF56399">
    <property type="entry name" value="ADP-ribosylation"/>
    <property type="match status" value="1"/>
</dbReference>
<accession>A0A0B0VFC2</accession>
<comment type="caution">
    <text evidence="2">The sequence shown here is derived from an EMBL/GenBank/DDBJ whole genome shotgun (WGS) entry which is preliminary data.</text>
</comment>
<proteinExistence type="predicted"/>
<feature type="region of interest" description="Disordered" evidence="1">
    <location>
        <begin position="1"/>
        <end position="32"/>
    </location>
</feature>
<evidence type="ECO:0000313" key="3">
    <source>
        <dbReference type="Proteomes" id="UP000037564"/>
    </source>
</evidence>
<dbReference type="AlphaFoldDB" id="A0A0B0VFC2"/>
<evidence type="ECO:0000313" key="2">
    <source>
        <dbReference type="EMBL" id="KNF64362.1"/>
    </source>
</evidence>